<keyword evidence="1" id="KW-1133">Transmembrane helix</keyword>
<gene>
    <name evidence="3" type="ORF">UFOPK3772_00985</name>
</gene>
<keyword evidence="1" id="KW-0812">Transmembrane</keyword>
<feature type="transmembrane region" description="Helical" evidence="1">
    <location>
        <begin position="60"/>
        <end position="82"/>
    </location>
</feature>
<dbReference type="AlphaFoldDB" id="A0A6J7JEW2"/>
<sequence>MLSLLALVSSLSWGAADFLGGLSSRRGSTVATLAISYPIGAVFLTGIGFYFIPGFVSVEVLGWSLAAGIVGISGIGMLYLALARGTMGTVSPITAVASAAVPVAFASARGQSLSVWSISAMALALAAVYMVTREKPHGQRAPALSLVLALSGGVALGCYLTIIGSAPTESGLWVVTLGRWVSTAIIVLILLLRAKRTGLPQAPWILALGAGILDASANALFQVAAQSGNLAVIAVMGSLYPVTTVLLARFVLNERLGRLQGMGVAFALVAATALALQ</sequence>
<dbReference type="SUPFAM" id="SSF103481">
    <property type="entry name" value="Multidrug resistance efflux transporter EmrE"/>
    <property type="match status" value="1"/>
</dbReference>
<feature type="domain" description="EamA" evidence="2">
    <location>
        <begin position="146"/>
        <end position="272"/>
    </location>
</feature>
<protein>
    <submittedName>
        <fullName evidence="3">Unannotated protein</fullName>
    </submittedName>
</protein>
<reference evidence="3" key="1">
    <citation type="submission" date="2020-05" db="EMBL/GenBank/DDBJ databases">
        <authorList>
            <person name="Chiriac C."/>
            <person name="Salcher M."/>
            <person name="Ghai R."/>
            <person name="Kavagutti S V."/>
        </authorList>
    </citation>
    <scope>NUCLEOTIDE SEQUENCE</scope>
</reference>
<dbReference type="InterPro" id="IPR037185">
    <property type="entry name" value="EmrE-like"/>
</dbReference>
<feature type="transmembrane region" description="Helical" evidence="1">
    <location>
        <begin position="143"/>
        <end position="166"/>
    </location>
</feature>
<feature type="domain" description="EamA" evidence="2">
    <location>
        <begin position="4"/>
        <end position="132"/>
    </location>
</feature>
<dbReference type="InterPro" id="IPR000620">
    <property type="entry name" value="EamA_dom"/>
</dbReference>
<organism evidence="3">
    <name type="scientific">freshwater metagenome</name>
    <dbReference type="NCBI Taxonomy" id="449393"/>
    <lineage>
        <taxon>unclassified sequences</taxon>
        <taxon>metagenomes</taxon>
        <taxon>ecological metagenomes</taxon>
    </lineage>
</organism>
<evidence type="ECO:0000313" key="3">
    <source>
        <dbReference type="EMBL" id="CAB4941978.1"/>
    </source>
</evidence>
<feature type="transmembrane region" description="Helical" evidence="1">
    <location>
        <begin position="230"/>
        <end position="252"/>
    </location>
</feature>
<evidence type="ECO:0000259" key="2">
    <source>
        <dbReference type="Pfam" id="PF00892"/>
    </source>
</evidence>
<evidence type="ECO:0000256" key="1">
    <source>
        <dbReference type="SAM" id="Phobius"/>
    </source>
</evidence>
<dbReference type="EMBL" id="CAFBNE010000023">
    <property type="protein sequence ID" value="CAB4941978.1"/>
    <property type="molecule type" value="Genomic_DNA"/>
</dbReference>
<feature type="transmembrane region" description="Helical" evidence="1">
    <location>
        <begin position="113"/>
        <end position="131"/>
    </location>
</feature>
<proteinExistence type="predicted"/>
<accession>A0A6J7JEW2</accession>
<dbReference type="Pfam" id="PF00892">
    <property type="entry name" value="EamA"/>
    <property type="match status" value="2"/>
</dbReference>
<feature type="transmembrane region" description="Helical" evidence="1">
    <location>
        <begin position="30"/>
        <end position="53"/>
    </location>
</feature>
<feature type="transmembrane region" description="Helical" evidence="1">
    <location>
        <begin position="204"/>
        <end position="224"/>
    </location>
</feature>
<keyword evidence="1" id="KW-0472">Membrane</keyword>
<name>A0A6J7JEW2_9ZZZZ</name>
<feature type="transmembrane region" description="Helical" evidence="1">
    <location>
        <begin position="259"/>
        <end position="276"/>
    </location>
</feature>
<feature type="transmembrane region" description="Helical" evidence="1">
    <location>
        <begin position="172"/>
        <end position="192"/>
    </location>
</feature>
<dbReference type="GO" id="GO:0016020">
    <property type="term" value="C:membrane"/>
    <property type="evidence" value="ECO:0007669"/>
    <property type="project" value="InterPro"/>
</dbReference>